<name>W6MID4_9ASCO</name>
<dbReference type="GO" id="GO:0000407">
    <property type="term" value="C:phagophore assembly site"/>
    <property type="evidence" value="ECO:0007669"/>
    <property type="project" value="TreeGrafter"/>
</dbReference>
<keyword evidence="3" id="KW-0072">Autophagy</keyword>
<dbReference type="HOGENOM" id="CLU_1062077_0_0_1"/>
<accession>W6MID4</accession>
<evidence type="ECO:0000256" key="3">
    <source>
        <dbReference type="ARBA" id="ARBA00023006"/>
    </source>
</evidence>
<dbReference type="GO" id="GO:0019901">
    <property type="term" value="F:protein kinase binding"/>
    <property type="evidence" value="ECO:0007669"/>
    <property type="project" value="TreeGrafter"/>
</dbReference>
<dbReference type="GeneID" id="34519304"/>
<evidence type="ECO:0000256" key="1">
    <source>
        <dbReference type="ARBA" id="ARBA00007130"/>
    </source>
</evidence>
<gene>
    <name evidence="4" type="ORF">KUCA_T00001877001</name>
</gene>
<protein>
    <recommendedName>
        <fullName evidence="2">Autophagy-related protein 101</fullName>
    </recommendedName>
</protein>
<dbReference type="RefSeq" id="XP_022457916.1">
    <property type="nucleotide sequence ID" value="XM_022604101.1"/>
</dbReference>
<reference evidence="4" key="2">
    <citation type="submission" date="2014-02" db="EMBL/GenBank/DDBJ databases">
        <title>Complete DNA sequence of /Kuraishia capsulata/ illustrates novel genomic features among budding yeasts (/Saccharomycotina/).</title>
        <authorList>
            <person name="Morales L."/>
            <person name="Noel B."/>
            <person name="Porcel B."/>
            <person name="Marcet-Houben M."/>
            <person name="Hullo M-F."/>
            <person name="Sacerdot C."/>
            <person name="Tekaia F."/>
            <person name="Leh-Louis V."/>
            <person name="Despons L."/>
            <person name="Khanna V."/>
            <person name="Aury J-M."/>
            <person name="Barbe V."/>
            <person name="Couloux A."/>
            <person name="Labadie K."/>
            <person name="Pelletier E."/>
            <person name="Souciet J-L."/>
            <person name="Boekhout T."/>
            <person name="Gabaldon T."/>
            <person name="Wincker P."/>
            <person name="Dujon B."/>
        </authorList>
    </citation>
    <scope>NUCLEOTIDE SEQUENCE</scope>
    <source>
        <strain evidence="4">CBS 1993</strain>
    </source>
</reference>
<dbReference type="Pfam" id="PF07855">
    <property type="entry name" value="ATG101"/>
    <property type="match status" value="1"/>
</dbReference>
<reference evidence="4" key="1">
    <citation type="submission" date="2013-12" db="EMBL/GenBank/DDBJ databases">
        <authorList>
            <person name="Genoscope - CEA"/>
        </authorList>
    </citation>
    <scope>NUCLEOTIDE SEQUENCE</scope>
    <source>
        <strain evidence="4">CBS 1993</strain>
    </source>
</reference>
<keyword evidence="5" id="KW-1185">Reference proteome</keyword>
<dbReference type="Proteomes" id="UP000019384">
    <property type="component" value="Unassembled WGS sequence"/>
</dbReference>
<dbReference type="AlphaFoldDB" id="W6MID4"/>
<dbReference type="InterPro" id="IPR012445">
    <property type="entry name" value="ATG101"/>
</dbReference>
<evidence type="ECO:0000313" key="5">
    <source>
        <dbReference type="Proteomes" id="UP000019384"/>
    </source>
</evidence>
<proteinExistence type="inferred from homology"/>
<evidence type="ECO:0000256" key="2">
    <source>
        <dbReference type="ARBA" id="ARBA00018874"/>
    </source>
</evidence>
<comment type="similarity">
    <text evidence="1">Belongs to the ATG101 family.</text>
</comment>
<dbReference type="GO" id="GO:1990316">
    <property type="term" value="C:Atg1/ULK1 kinase complex"/>
    <property type="evidence" value="ECO:0007669"/>
    <property type="project" value="TreeGrafter"/>
</dbReference>
<evidence type="ECO:0000313" key="4">
    <source>
        <dbReference type="EMBL" id="CDK25906.1"/>
    </source>
</evidence>
<sequence>MEFSLTIVSDLDTVLDNTRGILWTIFFNRLFGPITPKNDYFLGVPYPKVVGATALEDLINSEATSMVKSLTDSPLSQDAAVFKSSIAIKFYERDRHAVCWETWTLRVNVINNRRYPAAPGERHDLDAYREVFENNLMEICDVVDAHKSHIPAITSMETSPFPYRILRQDSSGNSGTASVEYVATTDAGDVIVQSAAANTGVYGEEILRNGYNFIKKMLSE</sequence>
<dbReference type="STRING" id="1382522.W6MID4"/>
<dbReference type="GO" id="GO:0000045">
    <property type="term" value="P:autophagosome assembly"/>
    <property type="evidence" value="ECO:0007669"/>
    <property type="project" value="TreeGrafter"/>
</dbReference>
<dbReference type="EMBL" id="HG793126">
    <property type="protein sequence ID" value="CDK25906.1"/>
    <property type="molecule type" value="Genomic_DNA"/>
</dbReference>
<dbReference type="OrthoDB" id="10259639at2759"/>
<dbReference type="PANTHER" id="PTHR13292">
    <property type="entry name" value="AUTOPHAGY-RELATED PROTEIN 101"/>
    <property type="match status" value="1"/>
</dbReference>
<organism evidence="4 5">
    <name type="scientific">Kuraishia capsulata CBS 1993</name>
    <dbReference type="NCBI Taxonomy" id="1382522"/>
    <lineage>
        <taxon>Eukaryota</taxon>
        <taxon>Fungi</taxon>
        <taxon>Dikarya</taxon>
        <taxon>Ascomycota</taxon>
        <taxon>Saccharomycotina</taxon>
        <taxon>Pichiomycetes</taxon>
        <taxon>Pichiales</taxon>
        <taxon>Pichiaceae</taxon>
        <taxon>Kuraishia</taxon>
    </lineage>
</organism>
<dbReference type="PANTHER" id="PTHR13292:SF0">
    <property type="entry name" value="AUTOPHAGY-RELATED PROTEIN 101"/>
    <property type="match status" value="1"/>
</dbReference>